<gene>
    <name evidence="1" type="ORF">PSM36_0283</name>
</gene>
<dbReference type="EMBL" id="LT605205">
    <property type="protein sequence ID" value="SCD19118.1"/>
    <property type="molecule type" value="Genomic_DNA"/>
</dbReference>
<dbReference type="Proteomes" id="UP000187464">
    <property type="component" value="Chromosome I"/>
</dbReference>
<keyword evidence="2" id="KW-1185">Reference proteome</keyword>
<evidence type="ECO:0008006" key="3">
    <source>
        <dbReference type="Google" id="ProtNLM"/>
    </source>
</evidence>
<accession>A0A1R3T1Q5</accession>
<dbReference type="Gene3D" id="3.30.530.20">
    <property type="match status" value="1"/>
</dbReference>
<dbReference type="AlphaFoldDB" id="A0A1R3T1Q5"/>
<reference evidence="1 2" key="1">
    <citation type="submission" date="2016-08" db="EMBL/GenBank/DDBJ databases">
        <authorList>
            <person name="Seilhamer J.J."/>
        </authorList>
    </citation>
    <scope>NUCLEOTIDE SEQUENCE [LARGE SCALE GENOMIC DNA]</scope>
    <source>
        <strain evidence="1">M3/6</strain>
    </source>
</reference>
<evidence type="ECO:0000313" key="2">
    <source>
        <dbReference type="Proteomes" id="UP000187464"/>
    </source>
</evidence>
<evidence type="ECO:0000313" key="1">
    <source>
        <dbReference type="EMBL" id="SCD19118.1"/>
    </source>
</evidence>
<dbReference type="SUPFAM" id="SSF55961">
    <property type="entry name" value="Bet v1-like"/>
    <property type="match status" value="1"/>
</dbReference>
<dbReference type="STRING" id="1642647.PSM36_0283"/>
<dbReference type="InterPro" id="IPR019587">
    <property type="entry name" value="Polyketide_cyclase/dehydratase"/>
</dbReference>
<dbReference type="CDD" id="cd07822">
    <property type="entry name" value="SRPBCC_4"/>
    <property type="match status" value="1"/>
</dbReference>
<sequence length="146" mass="16998">MAKEIRTEITIQAKREKVWAILTDFENYPNWNPFITFIEGKAEEGRQITVRIAPPGGKTMTFKPTIITRTENRELKWLGTVLFKGLFDGEHTFELKDNAYGTVTFIQGEQFRGIFTGLFNPEKTIKGFNEMNNKLKELAEKEEYNR</sequence>
<dbReference type="Pfam" id="PF10604">
    <property type="entry name" value="Polyketide_cyc2"/>
    <property type="match status" value="1"/>
</dbReference>
<proteinExistence type="predicted"/>
<dbReference type="PANTHER" id="PTHR36166">
    <property type="entry name" value="CHROMOSOME 9, WHOLE GENOME SHOTGUN SEQUENCE"/>
    <property type="match status" value="1"/>
</dbReference>
<name>A0A1R3T1Q5_9BACT</name>
<organism evidence="1 2">
    <name type="scientific">Proteiniphilum saccharofermentans</name>
    <dbReference type="NCBI Taxonomy" id="1642647"/>
    <lineage>
        <taxon>Bacteria</taxon>
        <taxon>Pseudomonadati</taxon>
        <taxon>Bacteroidota</taxon>
        <taxon>Bacteroidia</taxon>
        <taxon>Bacteroidales</taxon>
        <taxon>Dysgonomonadaceae</taxon>
        <taxon>Proteiniphilum</taxon>
    </lineage>
</organism>
<dbReference type="InterPro" id="IPR023393">
    <property type="entry name" value="START-like_dom_sf"/>
</dbReference>
<dbReference type="RefSeq" id="WP_076928465.1">
    <property type="nucleotide sequence ID" value="NZ_LT605205.1"/>
</dbReference>
<dbReference type="KEGG" id="psac:PSM36_0283"/>
<protein>
    <recommendedName>
        <fullName evidence="3">Polyketide cyclase / dehydrase and lipid transport</fullName>
    </recommendedName>
</protein>
<dbReference type="PANTHER" id="PTHR36166:SF1">
    <property type="entry name" value="SRPBCC DOMAIN-CONTAINING PROTEIN"/>
    <property type="match status" value="1"/>
</dbReference>